<accession>A0AAD5LL26</accession>
<gene>
    <name evidence="6" type="ORF">P43SY_006150</name>
</gene>
<feature type="region of interest" description="Disordered" evidence="3">
    <location>
        <begin position="317"/>
        <end position="346"/>
    </location>
</feature>
<dbReference type="InterPro" id="IPR008271">
    <property type="entry name" value="Ser/Thr_kinase_AS"/>
</dbReference>
<evidence type="ECO:0000313" key="6">
    <source>
        <dbReference type="EMBL" id="KAJ0401700.1"/>
    </source>
</evidence>
<keyword evidence="1" id="KW-0433">Leucine-rich repeat</keyword>
<protein>
    <recommendedName>
        <fullName evidence="5">Protein kinase domain-containing protein</fullName>
    </recommendedName>
</protein>
<evidence type="ECO:0000313" key="7">
    <source>
        <dbReference type="Proteomes" id="UP001209570"/>
    </source>
</evidence>
<dbReference type="GO" id="GO:0004674">
    <property type="term" value="F:protein serine/threonine kinase activity"/>
    <property type="evidence" value="ECO:0007669"/>
    <property type="project" value="TreeGrafter"/>
</dbReference>
<keyword evidence="4" id="KW-0812">Transmembrane</keyword>
<feature type="region of interest" description="Disordered" evidence="3">
    <location>
        <begin position="385"/>
        <end position="417"/>
    </location>
</feature>
<keyword evidence="7" id="KW-1185">Reference proteome</keyword>
<comment type="caution">
    <text evidence="6">The sequence shown here is derived from an EMBL/GenBank/DDBJ whole genome shotgun (WGS) entry which is preliminary data.</text>
</comment>
<dbReference type="SMART" id="SM00220">
    <property type="entry name" value="S_TKc"/>
    <property type="match status" value="1"/>
</dbReference>
<organism evidence="6 7">
    <name type="scientific">Pythium insidiosum</name>
    <name type="common">Pythiosis disease agent</name>
    <dbReference type="NCBI Taxonomy" id="114742"/>
    <lineage>
        <taxon>Eukaryota</taxon>
        <taxon>Sar</taxon>
        <taxon>Stramenopiles</taxon>
        <taxon>Oomycota</taxon>
        <taxon>Peronosporomycetes</taxon>
        <taxon>Pythiales</taxon>
        <taxon>Pythiaceae</taxon>
        <taxon>Pythium</taxon>
    </lineage>
</organism>
<dbReference type="SUPFAM" id="SSF56112">
    <property type="entry name" value="Protein kinase-like (PK-like)"/>
    <property type="match status" value="1"/>
</dbReference>
<dbReference type="InterPro" id="IPR000719">
    <property type="entry name" value="Prot_kinase_dom"/>
</dbReference>
<dbReference type="PROSITE" id="PS00108">
    <property type="entry name" value="PROTEIN_KINASE_ST"/>
    <property type="match status" value="1"/>
</dbReference>
<dbReference type="PANTHER" id="PTHR44329:SF214">
    <property type="entry name" value="PROTEIN KINASE DOMAIN-CONTAINING PROTEIN"/>
    <property type="match status" value="1"/>
</dbReference>
<dbReference type="AlphaFoldDB" id="A0AAD5LL26"/>
<feature type="transmembrane region" description="Helical" evidence="4">
    <location>
        <begin position="353"/>
        <end position="377"/>
    </location>
</feature>
<dbReference type="EMBL" id="JAKCXM010000121">
    <property type="protein sequence ID" value="KAJ0401700.1"/>
    <property type="molecule type" value="Genomic_DNA"/>
</dbReference>
<dbReference type="SUPFAM" id="SSF52058">
    <property type="entry name" value="L domain-like"/>
    <property type="match status" value="1"/>
</dbReference>
<evidence type="ECO:0000259" key="5">
    <source>
        <dbReference type="PROSITE" id="PS50011"/>
    </source>
</evidence>
<evidence type="ECO:0000256" key="4">
    <source>
        <dbReference type="SAM" id="Phobius"/>
    </source>
</evidence>
<dbReference type="InterPro" id="IPR001611">
    <property type="entry name" value="Leu-rich_rpt"/>
</dbReference>
<name>A0AAD5LL26_PYTIN</name>
<dbReference type="Proteomes" id="UP001209570">
    <property type="component" value="Unassembled WGS sequence"/>
</dbReference>
<dbReference type="InterPro" id="IPR051681">
    <property type="entry name" value="Ser/Thr_Kinases-Pseudokinases"/>
</dbReference>
<dbReference type="PANTHER" id="PTHR44329">
    <property type="entry name" value="SERINE/THREONINE-PROTEIN KINASE TNNI3K-RELATED"/>
    <property type="match status" value="1"/>
</dbReference>
<sequence length="723" mass="78416">MGEEAQLHRAVDICPIDEAKRAKCVRALEAQASIKARELHMHRSRVRHATALVAAVALSSITHASAATACAKSGVVAPRTGAVLVADPTSPSSQAILVTPDCAEISIVSTLSTEWNAPEIVLKKKQLMTVTSFPAVAKLDLTDNLVSSFAGTGATLKDLDLTNNQISTLEGFHLPSSLERLTLDFNPIKSLNATDVPSSLRQLMLKKCGITSLSSFDFPKNLQEVYLDGNQDLTTLEGLVLPGKLRTLRVSGSSITSFIVQESDVPILENLETLQLGNSVSTSCPDNTNGKIQKIKTYSACVLDDTVFSVTFTTASRAPAPEAPTPTPSNRNGGATGTQIVETNTGGGDGMSATMLVIVGALVLVAVLVGAMIAWVFQRRRRQHEPLPTGAPSGKTNDTDTKTVRTADISSSNTGFLDNDVRNDEDLIPHRLPHNEIRVMSELCTGGFGIVYKATLYGQVVVVKQVAPLQTQSTEVLCRFMDEIRLYARLNHPKIVGFIGLTWTNLLDLSLVMEFMPRGDLHALLSANAALPNGRQALTWFGESSESRSKSLFAQDITEALVYLHSFDAPIIHRDIKSKNVLLAEDYTAKLSDFGISTRCRDDTMTGGMGTTAWMAPEVLQGERYSERADIYSLGILLCELDVCGHPYAGNREADPSFTEAKIAYLVSTASLKPRLHADCPTAIARIIARCLDFDPSKRPTAVELHYDLRKVREACLEWAFYL</sequence>
<evidence type="ECO:0000256" key="1">
    <source>
        <dbReference type="ARBA" id="ARBA00022614"/>
    </source>
</evidence>
<dbReference type="GO" id="GO:0005524">
    <property type="term" value="F:ATP binding"/>
    <property type="evidence" value="ECO:0007669"/>
    <property type="project" value="InterPro"/>
</dbReference>
<keyword evidence="2" id="KW-0677">Repeat</keyword>
<evidence type="ECO:0000256" key="3">
    <source>
        <dbReference type="SAM" id="MobiDB-lite"/>
    </source>
</evidence>
<dbReference type="InterPro" id="IPR032675">
    <property type="entry name" value="LRR_dom_sf"/>
</dbReference>
<dbReference type="Gene3D" id="3.80.10.10">
    <property type="entry name" value="Ribonuclease Inhibitor"/>
    <property type="match status" value="1"/>
</dbReference>
<keyword evidence="4" id="KW-1133">Transmembrane helix</keyword>
<dbReference type="PROSITE" id="PS50011">
    <property type="entry name" value="PROTEIN_KINASE_DOM"/>
    <property type="match status" value="1"/>
</dbReference>
<proteinExistence type="predicted"/>
<feature type="domain" description="Protein kinase" evidence="5">
    <location>
        <begin position="437"/>
        <end position="709"/>
    </location>
</feature>
<reference evidence="6" key="1">
    <citation type="submission" date="2021-12" db="EMBL/GenBank/DDBJ databases">
        <title>Prjna785345.</title>
        <authorList>
            <person name="Rujirawat T."/>
            <person name="Krajaejun T."/>
        </authorList>
    </citation>
    <scope>NUCLEOTIDE SEQUENCE</scope>
    <source>
        <strain evidence="6">Pi057C3</strain>
    </source>
</reference>
<dbReference type="Pfam" id="PF00069">
    <property type="entry name" value="Pkinase"/>
    <property type="match status" value="1"/>
</dbReference>
<feature type="compositionally biased region" description="Polar residues" evidence="3">
    <location>
        <begin position="329"/>
        <end position="344"/>
    </location>
</feature>
<dbReference type="Gene3D" id="1.10.510.10">
    <property type="entry name" value="Transferase(Phosphotransferase) domain 1"/>
    <property type="match status" value="1"/>
</dbReference>
<dbReference type="InterPro" id="IPR011009">
    <property type="entry name" value="Kinase-like_dom_sf"/>
</dbReference>
<evidence type="ECO:0000256" key="2">
    <source>
        <dbReference type="ARBA" id="ARBA00022737"/>
    </source>
</evidence>
<keyword evidence="4" id="KW-0472">Membrane</keyword>
<dbReference type="PROSITE" id="PS51450">
    <property type="entry name" value="LRR"/>
    <property type="match status" value="1"/>
</dbReference>